<comment type="caution">
    <text evidence="2">The sequence shown here is derived from an EMBL/GenBank/DDBJ whole genome shotgun (WGS) entry which is preliminary data.</text>
</comment>
<dbReference type="AlphaFoldDB" id="A0A5B7GHH7"/>
<feature type="transmembrane region" description="Helical" evidence="1">
    <location>
        <begin position="116"/>
        <end position="144"/>
    </location>
</feature>
<feature type="transmembrane region" description="Helical" evidence="1">
    <location>
        <begin position="44"/>
        <end position="63"/>
    </location>
</feature>
<organism evidence="2 3">
    <name type="scientific">Portunus trituberculatus</name>
    <name type="common">Swimming crab</name>
    <name type="synonym">Neptunus trituberculatus</name>
    <dbReference type="NCBI Taxonomy" id="210409"/>
    <lineage>
        <taxon>Eukaryota</taxon>
        <taxon>Metazoa</taxon>
        <taxon>Ecdysozoa</taxon>
        <taxon>Arthropoda</taxon>
        <taxon>Crustacea</taxon>
        <taxon>Multicrustacea</taxon>
        <taxon>Malacostraca</taxon>
        <taxon>Eumalacostraca</taxon>
        <taxon>Eucarida</taxon>
        <taxon>Decapoda</taxon>
        <taxon>Pleocyemata</taxon>
        <taxon>Brachyura</taxon>
        <taxon>Eubrachyura</taxon>
        <taxon>Portunoidea</taxon>
        <taxon>Portunidae</taxon>
        <taxon>Portuninae</taxon>
        <taxon>Portunus</taxon>
    </lineage>
</organism>
<accession>A0A5B7GHH7</accession>
<evidence type="ECO:0000313" key="3">
    <source>
        <dbReference type="Proteomes" id="UP000324222"/>
    </source>
</evidence>
<keyword evidence="3" id="KW-1185">Reference proteome</keyword>
<gene>
    <name evidence="2" type="ORF">E2C01_051017</name>
</gene>
<protein>
    <submittedName>
        <fullName evidence="2">Uncharacterized protein</fullName>
    </submittedName>
</protein>
<keyword evidence="1" id="KW-0472">Membrane</keyword>
<keyword evidence="1" id="KW-1133">Transmembrane helix</keyword>
<proteinExistence type="predicted"/>
<dbReference type="EMBL" id="VSRR010014461">
    <property type="protein sequence ID" value="MPC57046.1"/>
    <property type="molecule type" value="Genomic_DNA"/>
</dbReference>
<reference evidence="2 3" key="1">
    <citation type="submission" date="2019-05" db="EMBL/GenBank/DDBJ databases">
        <title>Another draft genome of Portunus trituberculatus and its Hox gene families provides insights of decapod evolution.</title>
        <authorList>
            <person name="Jeong J.-H."/>
            <person name="Song I."/>
            <person name="Kim S."/>
            <person name="Choi T."/>
            <person name="Kim D."/>
            <person name="Ryu S."/>
            <person name="Kim W."/>
        </authorList>
    </citation>
    <scope>NUCLEOTIDE SEQUENCE [LARGE SCALE GENOMIC DNA]</scope>
    <source>
        <tissue evidence="2">Muscle</tissue>
    </source>
</reference>
<evidence type="ECO:0000256" key="1">
    <source>
        <dbReference type="SAM" id="Phobius"/>
    </source>
</evidence>
<keyword evidence="1" id="KW-0812">Transmembrane</keyword>
<dbReference type="Proteomes" id="UP000324222">
    <property type="component" value="Unassembled WGS sequence"/>
</dbReference>
<name>A0A5B7GHH7_PORTR</name>
<evidence type="ECO:0000313" key="2">
    <source>
        <dbReference type="EMBL" id="MPC57046.1"/>
    </source>
</evidence>
<sequence length="150" mass="17340">MLPVICFRIWTSTQHSQEEKRKNHKDYRLTANWLTCLAPAGEGLLAHSGAAGLVGAAFSLIPLRLVRRSRCVLFCHYVNQISIFLYRKYANVSLIFQSYKIHYNKKNARDFLSRKVLISLCYIVGILQKSLAFFSVIMNILSYFCFHEIT</sequence>